<protein>
    <submittedName>
        <fullName evidence="1">Uncharacterized protein</fullName>
    </submittedName>
</protein>
<evidence type="ECO:0000313" key="1">
    <source>
        <dbReference type="EMBL" id="GMH77391.1"/>
    </source>
</evidence>
<accession>A0A9W7AQM0</accession>
<sequence>MSAEFSPPTPNVSEIHATALHICIPIDPIAAESLTKAPAKPSRADNFSPNAPTAFLVIVIDDLYSIKSYVSLGISALSTFVPVPLTGWMTKLNLLISSPTPTLTNPASTNTISAAGYQILSLDFEAGVKGNVKRLGALATQKIPSFCSSFEMSSGKAGSTLGNPLDEGDKFTARFHREKDLMVDVKGTLAEPNQNETSFVKWVVERPHKFLLQKNGDLAWSPWGAGWKSDFSGCKKLVLDADGCSVEKLVESYVKSDQVLRACDFDNIFCFVQKSYEMVDCVNTKIS</sequence>
<dbReference type="AlphaFoldDB" id="A0A9W7AQM0"/>
<proteinExistence type="predicted"/>
<dbReference type="OrthoDB" id="193059at2759"/>
<organism evidence="1 2">
    <name type="scientific">Triparma strigata</name>
    <dbReference type="NCBI Taxonomy" id="1606541"/>
    <lineage>
        <taxon>Eukaryota</taxon>
        <taxon>Sar</taxon>
        <taxon>Stramenopiles</taxon>
        <taxon>Ochrophyta</taxon>
        <taxon>Bolidophyceae</taxon>
        <taxon>Parmales</taxon>
        <taxon>Triparmaceae</taxon>
        <taxon>Triparma</taxon>
    </lineage>
</organism>
<keyword evidence="2" id="KW-1185">Reference proteome</keyword>
<comment type="caution">
    <text evidence="1">The sequence shown here is derived from an EMBL/GenBank/DDBJ whole genome shotgun (WGS) entry which is preliminary data.</text>
</comment>
<dbReference type="EMBL" id="BRXY01000207">
    <property type="protein sequence ID" value="GMH77391.1"/>
    <property type="molecule type" value="Genomic_DNA"/>
</dbReference>
<name>A0A9W7AQM0_9STRA</name>
<gene>
    <name evidence="1" type="ORF">TrST_g9182</name>
</gene>
<evidence type="ECO:0000313" key="2">
    <source>
        <dbReference type="Proteomes" id="UP001165085"/>
    </source>
</evidence>
<reference evidence="2" key="1">
    <citation type="journal article" date="2023" name="Commun. Biol.">
        <title>Genome analysis of Parmales, the sister group of diatoms, reveals the evolutionary specialization of diatoms from phago-mixotrophs to photoautotrophs.</title>
        <authorList>
            <person name="Ban H."/>
            <person name="Sato S."/>
            <person name="Yoshikawa S."/>
            <person name="Yamada K."/>
            <person name="Nakamura Y."/>
            <person name="Ichinomiya M."/>
            <person name="Sato N."/>
            <person name="Blanc-Mathieu R."/>
            <person name="Endo H."/>
            <person name="Kuwata A."/>
            <person name="Ogata H."/>
        </authorList>
    </citation>
    <scope>NUCLEOTIDE SEQUENCE [LARGE SCALE GENOMIC DNA]</scope>
    <source>
        <strain evidence="2">NIES 3701</strain>
    </source>
</reference>
<dbReference type="Proteomes" id="UP001165085">
    <property type="component" value="Unassembled WGS sequence"/>
</dbReference>